<proteinExistence type="predicted"/>
<evidence type="ECO:0000313" key="2">
    <source>
        <dbReference type="Proteomes" id="UP001140091"/>
    </source>
</evidence>
<reference evidence="1" key="1">
    <citation type="submission" date="2022-06" db="EMBL/GenBank/DDBJ databases">
        <title>Genome Sequence of Candolleomyces eurysporus.</title>
        <authorList>
            <person name="Buettner E."/>
        </authorList>
    </citation>
    <scope>NUCLEOTIDE SEQUENCE</scope>
    <source>
        <strain evidence="1">VTCC 930004</strain>
    </source>
</reference>
<name>A0A9W8J1F6_9AGAR</name>
<dbReference type="Proteomes" id="UP001140091">
    <property type="component" value="Unassembled WGS sequence"/>
</dbReference>
<keyword evidence="2" id="KW-1185">Reference proteome</keyword>
<accession>A0A9W8J1F6</accession>
<comment type="caution">
    <text evidence="1">The sequence shown here is derived from an EMBL/GenBank/DDBJ whole genome shotgun (WGS) entry which is preliminary data.</text>
</comment>
<protein>
    <submittedName>
        <fullName evidence="1">Uncharacterized protein</fullName>
    </submittedName>
</protein>
<evidence type="ECO:0000313" key="1">
    <source>
        <dbReference type="EMBL" id="KAJ2926522.1"/>
    </source>
</evidence>
<feature type="non-terminal residue" evidence="1">
    <location>
        <position position="40"/>
    </location>
</feature>
<organism evidence="1 2">
    <name type="scientific">Candolleomyces eurysporus</name>
    <dbReference type="NCBI Taxonomy" id="2828524"/>
    <lineage>
        <taxon>Eukaryota</taxon>
        <taxon>Fungi</taxon>
        <taxon>Dikarya</taxon>
        <taxon>Basidiomycota</taxon>
        <taxon>Agaricomycotina</taxon>
        <taxon>Agaricomycetes</taxon>
        <taxon>Agaricomycetidae</taxon>
        <taxon>Agaricales</taxon>
        <taxon>Agaricineae</taxon>
        <taxon>Psathyrellaceae</taxon>
        <taxon>Candolleomyces</taxon>
    </lineage>
</organism>
<dbReference type="AlphaFoldDB" id="A0A9W8J1F6"/>
<sequence>MFDGTEEEEISEDEMDLVDDFKSSAKGKRKSYEVDFNSLS</sequence>
<dbReference type="EMBL" id="JANBPK010001056">
    <property type="protein sequence ID" value="KAJ2926522.1"/>
    <property type="molecule type" value="Genomic_DNA"/>
</dbReference>
<gene>
    <name evidence="1" type="ORF">H1R20_g10584</name>
</gene>